<evidence type="ECO:0000313" key="5">
    <source>
        <dbReference type="Proteomes" id="UP001412067"/>
    </source>
</evidence>
<keyword evidence="5" id="KW-1185">Reference proteome</keyword>
<evidence type="ECO:0000256" key="1">
    <source>
        <dbReference type="SAM" id="MobiDB-lite"/>
    </source>
</evidence>
<dbReference type="EMBL" id="JBBWWR010000019">
    <property type="protein sequence ID" value="KAK8942046.1"/>
    <property type="molecule type" value="Genomic_DNA"/>
</dbReference>
<organism evidence="4 5">
    <name type="scientific">Platanthera guangdongensis</name>
    <dbReference type="NCBI Taxonomy" id="2320717"/>
    <lineage>
        <taxon>Eukaryota</taxon>
        <taxon>Viridiplantae</taxon>
        <taxon>Streptophyta</taxon>
        <taxon>Embryophyta</taxon>
        <taxon>Tracheophyta</taxon>
        <taxon>Spermatophyta</taxon>
        <taxon>Magnoliopsida</taxon>
        <taxon>Liliopsida</taxon>
        <taxon>Asparagales</taxon>
        <taxon>Orchidaceae</taxon>
        <taxon>Orchidoideae</taxon>
        <taxon>Orchideae</taxon>
        <taxon>Orchidinae</taxon>
        <taxon>Platanthera</taxon>
    </lineage>
</organism>
<evidence type="ECO:0000313" key="4">
    <source>
        <dbReference type="EMBL" id="KAK8942046.1"/>
    </source>
</evidence>
<comment type="caution">
    <text evidence="4">The sequence shown here is derived from an EMBL/GenBank/DDBJ whole genome shotgun (WGS) entry which is preliminary data.</text>
</comment>
<feature type="compositionally biased region" description="Basic residues" evidence="1">
    <location>
        <begin position="132"/>
        <end position="141"/>
    </location>
</feature>
<feature type="domain" description="Alliinase EGF-like" evidence="3">
    <location>
        <begin position="44"/>
        <end position="98"/>
    </location>
</feature>
<gene>
    <name evidence="4" type="ORF">KSP40_PGU001784</name>
</gene>
<accession>A0ABR2LIV6</accession>
<proteinExistence type="predicted"/>
<keyword evidence="2" id="KW-0812">Transmembrane</keyword>
<keyword evidence="2" id="KW-1133">Transmembrane helix</keyword>
<dbReference type="Pfam" id="PF04863">
    <property type="entry name" value="EGF_alliinase"/>
    <property type="match status" value="1"/>
</dbReference>
<feature type="region of interest" description="Disordered" evidence="1">
    <location>
        <begin position="128"/>
        <end position="149"/>
    </location>
</feature>
<protein>
    <recommendedName>
        <fullName evidence="3">Alliinase EGF-like domain-containing protein</fullName>
    </recommendedName>
</protein>
<dbReference type="Gene3D" id="2.10.25.30">
    <property type="entry name" value="EGF-like, alliinase"/>
    <property type="match status" value="1"/>
</dbReference>
<evidence type="ECO:0000259" key="3">
    <source>
        <dbReference type="Pfam" id="PF04863"/>
    </source>
</evidence>
<dbReference type="InterPro" id="IPR006947">
    <property type="entry name" value="EGF_alliinase"/>
</dbReference>
<keyword evidence="2" id="KW-0472">Membrane</keyword>
<evidence type="ECO:0000256" key="2">
    <source>
        <dbReference type="SAM" id="Phobius"/>
    </source>
</evidence>
<name>A0ABR2LIV6_9ASPA</name>
<dbReference type="InterPro" id="IPR037029">
    <property type="entry name" value="Alliinase_N_sf"/>
</dbReference>
<feature type="transmembrane region" description="Helical" evidence="2">
    <location>
        <begin position="12"/>
        <end position="34"/>
    </location>
</feature>
<sequence>MMGGTTKSQSLGLKLVVLILASLFLNVLFGYYYVCLTVGREKSDWSASAAEEAEEAGAVYCSGHGRAYLDGKVVDGDPVCECNTCYTGEDCSLLTPDCPADANSPPPPEHKSVNFLIRSRGVASNKSVIRPGHNRHRKKSHGGRDLREKYLGTSNPPFLQCVTRTVI</sequence>
<dbReference type="Proteomes" id="UP001412067">
    <property type="component" value="Unassembled WGS sequence"/>
</dbReference>
<reference evidence="4 5" key="1">
    <citation type="journal article" date="2022" name="Nat. Plants">
        <title>Genomes of leafy and leafless Platanthera orchids illuminate the evolution of mycoheterotrophy.</title>
        <authorList>
            <person name="Li M.H."/>
            <person name="Liu K.W."/>
            <person name="Li Z."/>
            <person name="Lu H.C."/>
            <person name="Ye Q.L."/>
            <person name="Zhang D."/>
            <person name="Wang J.Y."/>
            <person name="Li Y.F."/>
            <person name="Zhong Z.M."/>
            <person name="Liu X."/>
            <person name="Yu X."/>
            <person name="Liu D.K."/>
            <person name="Tu X.D."/>
            <person name="Liu B."/>
            <person name="Hao Y."/>
            <person name="Liao X.Y."/>
            <person name="Jiang Y.T."/>
            <person name="Sun W.H."/>
            <person name="Chen J."/>
            <person name="Chen Y.Q."/>
            <person name="Ai Y."/>
            <person name="Zhai J.W."/>
            <person name="Wu S.S."/>
            <person name="Zhou Z."/>
            <person name="Hsiao Y.Y."/>
            <person name="Wu W.L."/>
            <person name="Chen Y.Y."/>
            <person name="Lin Y.F."/>
            <person name="Hsu J.L."/>
            <person name="Li C.Y."/>
            <person name="Wang Z.W."/>
            <person name="Zhao X."/>
            <person name="Zhong W.Y."/>
            <person name="Ma X.K."/>
            <person name="Ma L."/>
            <person name="Huang J."/>
            <person name="Chen G.Z."/>
            <person name="Huang M.Z."/>
            <person name="Huang L."/>
            <person name="Peng D.H."/>
            <person name="Luo Y.B."/>
            <person name="Zou S.Q."/>
            <person name="Chen S.P."/>
            <person name="Lan S."/>
            <person name="Tsai W.C."/>
            <person name="Van de Peer Y."/>
            <person name="Liu Z.J."/>
        </authorList>
    </citation>
    <scope>NUCLEOTIDE SEQUENCE [LARGE SCALE GENOMIC DNA]</scope>
    <source>
        <strain evidence="4">Lor288</strain>
    </source>
</reference>